<dbReference type="Gene3D" id="3.30.920.30">
    <property type="entry name" value="Hypothetical protein"/>
    <property type="match status" value="1"/>
</dbReference>
<dbReference type="Pfam" id="PF07927">
    <property type="entry name" value="HicA_toxin"/>
    <property type="match status" value="1"/>
</dbReference>
<evidence type="ECO:0000256" key="1">
    <source>
        <dbReference type="ARBA" id="ARBA00006620"/>
    </source>
</evidence>
<keyword evidence="3" id="KW-0540">Nuclease</keyword>
<comment type="caution">
    <text evidence="8">The sequence shown here is derived from an EMBL/GenBank/DDBJ whole genome shotgun (WGS) entry which is preliminary data.</text>
</comment>
<protein>
    <submittedName>
        <fullName evidence="8">Type II toxin-antitoxin system HicA family toxin</fullName>
    </submittedName>
</protein>
<dbReference type="GO" id="GO:0004519">
    <property type="term" value="F:endonuclease activity"/>
    <property type="evidence" value="ECO:0007669"/>
    <property type="project" value="UniProtKB-KW"/>
</dbReference>
<reference evidence="8 9" key="1">
    <citation type="submission" date="2019-02" db="EMBL/GenBank/DDBJ databases">
        <title>Bacterial novel species Mucilaginibacter sp. 17JY9-4 isolated from soil.</title>
        <authorList>
            <person name="Jung H.-Y."/>
        </authorList>
    </citation>
    <scope>NUCLEOTIDE SEQUENCE [LARGE SCALE GENOMIC DNA]</scope>
    <source>
        <strain evidence="8 9">17JY9-4</strain>
    </source>
</reference>
<dbReference type="SUPFAM" id="SSF54786">
    <property type="entry name" value="YcfA/nrd intein domain"/>
    <property type="match status" value="1"/>
</dbReference>
<keyword evidence="6" id="KW-0694">RNA-binding</keyword>
<dbReference type="GO" id="GO:0003729">
    <property type="term" value="F:mRNA binding"/>
    <property type="evidence" value="ECO:0007669"/>
    <property type="project" value="InterPro"/>
</dbReference>
<dbReference type="InterPro" id="IPR038570">
    <property type="entry name" value="HicA_sf"/>
</dbReference>
<keyword evidence="7" id="KW-0346">Stress response</keyword>
<evidence type="ECO:0000256" key="2">
    <source>
        <dbReference type="ARBA" id="ARBA00022649"/>
    </source>
</evidence>
<evidence type="ECO:0000313" key="9">
    <source>
        <dbReference type="Proteomes" id="UP000293331"/>
    </source>
</evidence>
<dbReference type="InterPro" id="IPR012933">
    <property type="entry name" value="HicA_mRNA_interferase"/>
</dbReference>
<dbReference type="OrthoDB" id="9798547at2"/>
<evidence type="ECO:0000256" key="6">
    <source>
        <dbReference type="ARBA" id="ARBA00022884"/>
    </source>
</evidence>
<keyword evidence="9" id="KW-1185">Reference proteome</keyword>
<organism evidence="8 9">
    <name type="scientific">Mucilaginibacter terrigena</name>
    <dbReference type="NCBI Taxonomy" id="2492395"/>
    <lineage>
        <taxon>Bacteria</taxon>
        <taxon>Pseudomonadati</taxon>
        <taxon>Bacteroidota</taxon>
        <taxon>Sphingobacteriia</taxon>
        <taxon>Sphingobacteriales</taxon>
        <taxon>Sphingobacteriaceae</taxon>
        <taxon>Mucilaginibacter</taxon>
    </lineage>
</organism>
<evidence type="ECO:0000256" key="5">
    <source>
        <dbReference type="ARBA" id="ARBA00022801"/>
    </source>
</evidence>
<dbReference type="GO" id="GO:0016787">
    <property type="term" value="F:hydrolase activity"/>
    <property type="evidence" value="ECO:0007669"/>
    <property type="project" value="UniProtKB-KW"/>
</dbReference>
<dbReference type="RefSeq" id="WP_129875428.1">
    <property type="nucleotide sequence ID" value="NZ_SEWG01000002.1"/>
</dbReference>
<dbReference type="EMBL" id="SEWG01000002">
    <property type="protein sequence ID" value="RYU91168.1"/>
    <property type="molecule type" value="Genomic_DNA"/>
</dbReference>
<gene>
    <name evidence="8" type="ORF">EWM62_04300</name>
</gene>
<dbReference type="Proteomes" id="UP000293331">
    <property type="component" value="Unassembled WGS sequence"/>
</dbReference>
<evidence type="ECO:0000256" key="4">
    <source>
        <dbReference type="ARBA" id="ARBA00022759"/>
    </source>
</evidence>
<accession>A0A4Q5LP43</accession>
<dbReference type="AlphaFoldDB" id="A0A4Q5LP43"/>
<evidence type="ECO:0000256" key="3">
    <source>
        <dbReference type="ARBA" id="ARBA00022722"/>
    </source>
</evidence>
<sequence length="61" mass="6601">MKSSELLRILNRDGWVIKRQKGSHLIMTHPTKPGLLVVPDHGAAEVGKGLASSIMKQAGLK</sequence>
<keyword evidence="2" id="KW-1277">Toxin-antitoxin system</keyword>
<name>A0A4Q5LP43_9SPHI</name>
<evidence type="ECO:0000313" key="8">
    <source>
        <dbReference type="EMBL" id="RYU91168.1"/>
    </source>
</evidence>
<evidence type="ECO:0000256" key="7">
    <source>
        <dbReference type="ARBA" id="ARBA00023016"/>
    </source>
</evidence>
<keyword evidence="4" id="KW-0255">Endonuclease</keyword>
<keyword evidence="5" id="KW-0378">Hydrolase</keyword>
<comment type="similarity">
    <text evidence="1">Belongs to the HicA mRNA interferase family.</text>
</comment>
<proteinExistence type="inferred from homology"/>